<feature type="region of interest" description="Disordered" evidence="5">
    <location>
        <begin position="70"/>
        <end position="110"/>
    </location>
</feature>
<keyword evidence="2" id="KW-0812">Transmembrane</keyword>
<keyword evidence="8" id="KW-1185">Reference proteome</keyword>
<feature type="region of interest" description="Disordered" evidence="5">
    <location>
        <begin position="34"/>
        <end position="58"/>
    </location>
</feature>
<evidence type="ECO:0000256" key="1">
    <source>
        <dbReference type="ARBA" id="ARBA00004141"/>
    </source>
</evidence>
<evidence type="ECO:0000313" key="7">
    <source>
        <dbReference type="EMBL" id="CAK0826108.1"/>
    </source>
</evidence>
<evidence type="ECO:0000256" key="3">
    <source>
        <dbReference type="ARBA" id="ARBA00022989"/>
    </source>
</evidence>
<dbReference type="Proteomes" id="UP001189429">
    <property type="component" value="Unassembled WGS sequence"/>
</dbReference>
<dbReference type="SUPFAM" id="SSF81324">
    <property type="entry name" value="Voltage-gated potassium channels"/>
    <property type="match status" value="1"/>
</dbReference>
<evidence type="ECO:0000259" key="6">
    <source>
        <dbReference type="Pfam" id="PF00520"/>
    </source>
</evidence>
<evidence type="ECO:0000256" key="5">
    <source>
        <dbReference type="SAM" id="MobiDB-lite"/>
    </source>
</evidence>
<dbReference type="InterPro" id="IPR005821">
    <property type="entry name" value="Ion_trans_dom"/>
</dbReference>
<comment type="caution">
    <text evidence="7">The sequence shown here is derived from an EMBL/GenBank/DDBJ whole genome shotgun (WGS) entry which is preliminary data.</text>
</comment>
<dbReference type="EMBL" id="CAUYUJ010009202">
    <property type="protein sequence ID" value="CAK0826108.1"/>
    <property type="molecule type" value="Genomic_DNA"/>
</dbReference>
<evidence type="ECO:0000313" key="8">
    <source>
        <dbReference type="Proteomes" id="UP001189429"/>
    </source>
</evidence>
<dbReference type="InterPro" id="IPR027359">
    <property type="entry name" value="Volt_channel_dom_sf"/>
</dbReference>
<gene>
    <name evidence="7" type="ORF">PCOR1329_LOCUS26057</name>
</gene>
<feature type="compositionally biased region" description="Basic and acidic residues" evidence="5">
    <location>
        <begin position="221"/>
        <end position="241"/>
    </location>
</feature>
<feature type="compositionally biased region" description="Polar residues" evidence="5">
    <location>
        <begin position="39"/>
        <end position="51"/>
    </location>
</feature>
<feature type="region of interest" description="Disordered" evidence="5">
    <location>
        <begin position="156"/>
        <end position="279"/>
    </location>
</feature>
<dbReference type="Pfam" id="PF00520">
    <property type="entry name" value="Ion_trans"/>
    <property type="match status" value="1"/>
</dbReference>
<proteinExistence type="predicted"/>
<evidence type="ECO:0000256" key="4">
    <source>
        <dbReference type="ARBA" id="ARBA00023136"/>
    </source>
</evidence>
<reference evidence="7" key="1">
    <citation type="submission" date="2023-10" db="EMBL/GenBank/DDBJ databases">
        <authorList>
            <person name="Chen Y."/>
            <person name="Shah S."/>
            <person name="Dougan E. K."/>
            <person name="Thang M."/>
            <person name="Chan C."/>
        </authorList>
    </citation>
    <scope>NUCLEOTIDE SEQUENCE [LARGE SCALE GENOMIC DNA]</scope>
</reference>
<keyword evidence="3" id="KW-1133">Transmembrane helix</keyword>
<sequence>MPHLPLSSQNSPQMPSAVAYEPCWLPARGPGPALALPMTPTSSHATATPHQPANGGAWPQVSKLFAVTPAAPLPPSTPCPLMTDPSDNRAEEPTAGQRPAGLASGQDAQRVTCYSDPDDAQTFADLLRQQVEAAKHIIALNERIANSHLWLRDSGSDGAPHLPAHARNESARSPQRHTAVPEDPPPVKRPNPAAADADRPTALGARKGGKSADGGPAGLEAEARPARAHPPQDGRGEEGGPHKRVAAEPLLSAWKRTQDSEEGQLRQVSKTRPRKHEPASWEESMYKDYGWCVEVAVHPYFRALTLVAVLSSTLWIAVETDYKKEADGFDASPVFQIVDQTLCAFFTLEIAVRLGALRQKCAILQSPVFLLDMFLVLITVWETWVKVIFEDIQSYA</sequence>
<evidence type="ECO:0000256" key="2">
    <source>
        <dbReference type="ARBA" id="ARBA00022692"/>
    </source>
</evidence>
<dbReference type="Gene3D" id="1.20.120.350">
    <property type="entry name" value="Voltage-gated potassium channels. Chain C"/>
    <property type="match status" value="1"/>
</dbReference>
<keyword evidence="4" id="KW-0472">Membrane</keyword>
<accession>A0ABN9S2W6</accession>
<organism evidence="7 8">
    <name type="scientific">Prorocentrum cordatum</name>
    <dbReference type="NCBI Taxonomy" id="2364126"/>
    <lineage>
        <taxon>Eukaryota</taxon>
        <taxon>Sar</taxon>
        <taxon>Alveolata</taxon>
        <taxon>Dinophyceae</taxon>
        <taxon>Prorocentrales</taxon>
        <taxon>Prorocentraceae</taxon>
        <taxon>Prorocentrum</taxon>
    </lineage>
</organism>
<name>A0ABN9S2W6_9DINO</name>
<feature type="domain" description="Ion transport" evidence="6">
    <location>
        <begin position="298"/>
        <end position="382"/>
    </location>
</feature>
<protein>
    <recommendedName>
        <fullName evidence="6">Ion transport domain-containing protein</fullName>
    </recommendedName>
</protein>
<comment type="subcellular location">
    <subcellularLocation>
        <location evidence="1">Membrane</location>
        <topology evidence="1">Multi-pass membrane protein</topology>
    </subcellularLocation>
</comment>